<gene>
    <name evidence="4" type="ORF">CQY20_31940</name>
    <name evidence="3" type="ORF">MAGR_08960</name>
</gene>
<feature type="compositionally biased region" description="Low complexity" evidence="2">
    <location>
        <begin position="991"/>
        <end position="1020"/>
    </location>
</feature>
<reference evidence="4 5" key="1">
    <citation type="submission" date="2017-10" db="EMBL/GenBank/DDBJ databases">
        <title>The new phylogeny of genus Mycobacterium.</title>
        <authorList>
            <person name="Tortoli E."/>
            <person name="Trovato A."/>
            <person name="Cirillo D.M."/>
        </authorList>
    </citation>
    <scope>NUCLEOTIDE SEQUENCE [LARGE SCALE GENOMIC DNA]</scope>
    <source>
        <strain evidence="4 5">CCUG37673</strain>
    </source>
</reference>
<dbReference type="Proteomes" id="UP000220914">
    <property type="component" value="Unassembled WGS sequence"/>
</dbReference>
<dbReference type="Proteomes" id="UP000465302">
    <property type="component" value="Unassembled WGS sequence"/>
</dbReference>
<feature type="coiled-coil region" evidence="1">
    <location>
        <begin position="600"/>
        <end position="655"/>
    </location>
</feature>
<evidence type="ECO:0008006" key="7">
    <source>
        <dbReference type="Google" id="ProtNLM"/>
    </source>
</evidence>
<feature type="compositionally biased region" description="Low complexity" evidence="2">
    <location>
        <begin position="1104"/>
        <end position="1114"/>
    </location>
</feature>
<protein>
    <recommendedName>
        <fullName evidence="7">Tape measure protein</fullName>
    </recommendedName>
</protein>
<evidence type="ECO:0000313" key="4">
    <source>
        <dbReference type="EMBL" id="PEG33225.1"/>
    </source>
</evidence>
<dbReference type="EMBL" id="BLKS01000001">
    <property type="protein sequence ID" value="GFG49455.1"/>
    <property type="molecule type" value="Genomic_DNA"/>
</dbReference>
<dbReference type="AlphaFoldDB" id="A0A2A7MNC0"/>
<name>A0A2A7MNC0_MYCAG</name>
<feature type="region of interest" description="Disordered" evidence="2">
    <location>
        <begin position="482"/>
        <end position="550"/>
    </location>
</feature>
<proteinExistence type="predicted"/>
<evidence type="ECO:0000256" key="1">
    <source>
        <dbReference type="SAM" id="Coils"/>
    </source>
</evidence>
<sequence length="1176" mass="118824">MAQVTVDIGARVRKIDFNRAASDINRRVQQMGRDSGRMFGDEFSRGIAQSSPRVQAATIGMQRATDKLKDSQDRLAQAMRGTDYDAVVRASQRVTRAHADHDRALRTLRGAYSSFDADARNAAGGVSALTTNVASLGGAVSRVAGPAGMALLVAGIGQLAGVAAAASGAVGLLPGVLTAVGSAFGVVRLATVGFSDALENLSDPEKFAEALQQLSPNARQAATSIRELVPAFDELKNATQNAFFANIGPQLTGLANQFLPTIQGLTTGVAEAMNQAFNGVAQQLQSPQTQTAIGSAVDNIVQAFQKLAPAFAPLTDAFAELTSVGSSFLPEIAAGATEAAKAFADFIREASRSGDLQQWIATGVDMLKQMGPVVQDVVTTFMALAPIGERVMPLIVQSADLIAQVMPGIAKATAEISPLFYSWQEAINAAAKAIPLITVALKPVAAVVTAIADAFAFIRGPEAMAQAKLNSARIDAAFAQPAPTQLPTGGLPARSPAGPWESLSPADRWLRADEAAHPGQGPAGPGTYRRRDGSIGYVTPPSAVTGGPVTNLTEQFQNRGSGRGGPGEGLPVVPNVGQDPMSLLQGFPVSASLYGAAGSVLDSRAKVAQLQSDINALEKSNTATASEIQSKKNDLANAEREQYEAELRLNEAKQRSTEKFTESTKSAHQTMSKLGAGLDRDLGISRGIAGLADNLVRFIGNLATAPLQATLQKIIDANPNEGSGLIGIAAAQGAFGPEFTPQGIAASQASDSSSSTLGSTAAVPYGYGYPGDAALLANVPAGKYSQSGIADLTQGIGDCSSAVEDLVNILDGRPTAGRSMSTHNADQWLTEHGFVPGIGGPGDFRVGFNSGHMQATLPGGTPFNWGSNAAAANRGIGGTGAADPAFTSHYYRPMGAGPLAGPVAPTDAPIGPAGPIAHGPDIPIPLPVTIVGGTPVPGATPSVGSNVAPPGGAPGAPTAPTPAPAVGQPSTGAPPIGSPASGQGLGPLPGPAAAPMAAQSQSYAPTQQPAAPAGWQPSGSSAGGGGGILGAAAGAAAGMFPGGGAAAQIAMQMIQRTIQYGGEVAGHLAQGAMDALSVSDPDGGPGASLGDSWLGRLAGAVASAGPALPSSAGGQDKKQGQQKDQGQQQGQDPAAQQQARGGVHIENFVQAPNRQNVQQTANDLSFATAAAGMVPF</sequence>
<feature type="region of interest" description="Disordered" evidence="2">
    <location>
        <begin position="1104"/>
        <end position="1156"/>
    </location>
</feature>
<feature type="region of interest" description="Disordered" evidence="2">
    <location>
        <begin position="940"/>
        <end position="1021"/>
    </location>
</feature>
<keyword evidence="5" id="KW-1185">Reference proteome</keyword>
<evidence type="ECO:0000313" key="5">
    <source>
        <dbReference type="Proteomes" id="UP000220914"/>
    </source>
</evidence>
<feature type="compositionally biased region" description="Low complexity" evidence="2">
    <location>
        <begin position="947"/>
        <end position="956"/>
    </location>
</feature>
<dbReference type="EMBL" id="PDCP01000132">
    <property type="protein sequence ID" value="PEG33225.1"/>
    <property type="molecule type" value="Genomic_DNA"/>
</dbReference>
<accession>A0A2A7MNC0</accession>
<reference evidence="3 6" key="2">
    <citation type="journal article" date="2019" name="Emerg. Microbes Infect.">
        <title>Comprehensive subspecies identification of 175 nontuberculous mycobacteria species based on 7547 genomic profiles.</title>
        <authorList>
            <person name="Matsumoto Y."/>
            <person name="Kinjo T."/>
            <person name="Motooka D."/>
            <person name="Nabeya D."/>
            <person name="Jung N."/>
            <person name="Uechi K."/>
            <person name="Horii T."/>
            <person name="Iida T."/>
            <person name="Fujita J."/>
            <person name="Nakamura S."/>
        </authorList>
    </citation>
    <scope>NUCLEOTIDE SEQUENCE [LARGE SCALE GENOMIC DNA]</scope>
    <source>
        <strain evidence="3 6">JCM 6377</strain>
    </source>
</reference>
<evidence type="ECO:0000313" key="6">
    <source>
        <dbReference type="Proteomes" id="UP000465302"/>
    </source>
</evidence>
<comment type="caution">
    <text evidence="4">The sequence shown here is derived from an EMBL/GenBank/DDBJ whole genome shotgun (WGS) entry which is preliminary data.</text>
</comment>
<evidence type="ECO:0000256" key="2">
    <source>
        <dbReference type="SAM" id="MobiDB-lite"/>
    </source>
</evidence>
<evidence type="ECO:0000313" key="3">
    <source>
        <dbReference type="EMBL" id="GFG49455.1"/>
    </source>
</evidence>
<feature type="compositionally biased region" description="Low complexity" evidence="2">
    <location>
        <begin position="1122"/>
        <end position="1142"/>
    </location>
</feature>
<reference evidence="3" key="3">
    <citation type="submission" date="2020-02" db="EMBL/GenBank/DDBJ databases">
        <authorList>
            <person name="Matsumoto Y."/>
            <person name="Motooka D."/>
            <person name="Nakamura S."/>
        </authorList>
    </citation>
    <scope>NUCLEOTIDE SEQUENCE</scope>
    <source>
        <strain evidence="3">JCM 6377</strain>
    </source>
</reference>
<keyword evidence="1" id="KW-0175">Coiled coil</keyword>
<organism evidence="4 5">
    <name type="scientific">Mycolicibacterium agri</name>
    <name type="common">Mycobacterium agri</name>
    <dbReference type="NCBI Taxonomy" id="36811"/>
    <lineage>
        <taxon>Bacteria</taxon>
        <taxon>Bacillati</taxon>
        <taxon>Actinomycetota</taxon>
        <taxon>Actinomycetes</taxon>
        <taxon>Mycobacteriales</taxon>
        <taxon>Mycobacteriaceae</taxon>
        <taxon>Mycolicibacterium</taxon>
    </lineage>
</organism>